<keyword evidence="5" id="KW-1185">Reference proteome</keyword>
<evidence type="ECO:0000259" key="3">
    <source>
        <dbReference type="SMART" id="SM00829"/>
    </source>
</evidence>
<dbReference type="Gene3D" id="3.40.50.720">
    <property type="entry name" value="NAD(P)-binding Rossmann-like Domain"/>
    <property type="match status" value="1"/>
</dbReference>
<evidence type="ECO:0000313" key="5">
    <source>
        <dbReference type="Proteomes" id="UP001597180"/>
    </source>
</evidence>
<keyword evidence="2" id="KW-0560">Oxidoreductase</keyword>
<dbReference type="SMART" id="SM00829">
    <property type="entry name" value="PKS_ER"/>
    <property type="match status" value="1"/>
</dbReference>
<dbReference type="SUPFAM" id="SSF51735">
    <property type="entry name" value="NAD(P)-binding Rossmann-fold domains"/>
    <property type="match status" value="1"/>
</dbReference>
<gene>
    <name evidence="4" type="ORF">ACFQ4B_07065</name>
</gene>
<dbReference type="PANTHER" id="PTHR48106:SF2">
    <property type="entry name" value="ZN2+-BINDING DEHYDROGENASE"/>
    <property type="match status" value="1"/>
</dbReference>
<proteinExistence type="predicted"/>
<dbReference type="Proteomes" id="UP001597180">
    <property type="component" value="Unassembled WGS sequence"/>
</dbReference>
<dbReference type="InterPro" id="IPR011032">
    <property type="entry name" value="GroES-like_sf"/>
</dbReference>
<feature type="domain" description="Enoyl reductase (ER)" evidence="3">
    <location>
        <begin position="13"/>
        <end position="326"/>
    </location>
</feature>
<dbReference type="Gene3D" id="3.90.180.10">
    <property type="entry name" value="Medium-chain alcohol dehydrogenases, catalytic domain"/>
    <property type="match status" value="1"/>
</dbReference>
<organism evidence="4 5">
    <name type="scientific">Paenibacillus vulneris</name>
    <dbReference type="NCBI Taxonomy" id="1133364"/>
    <lineage>
        <taxon>Bacteria</taxon>
        <taxon>Bacillati</taxon>
        <taxon>Bacillota</taxon>
        <taxon>Bacilli</taxon>
        <taxon>Bacillales</taxon>
        <taxon>Paenibacillaceae</taxon>
        <taxon>Paenibacillus</taxon>
    </lineage>
</organism>
<evidence type="ECO:0000256" key="2">
    <source>
        <dbReference type="ARBA" id="ARBA00023002"/>
    </source>
</evidence>
<dbReference type="InterPro" id="IPR013149">
    <property type="entry name" value="ADH-like_C"/>
</dbReference>
<dbReference type="PANTHER" id="PTHR48106">
    <property type="entry name" value="QUINONE OXIDOREDUCTASE PIG3-RELATED"/>
    <property type="match status" value="1"/>
</dbReference>
<dbReference type="InterPro" id="IPR020843">
    <property type="entry name" value="ER"/>
</dbReference>
<dbReference type="CDD" id="cd05282">
    <property type="entry name" value="ETR_like"/>
    <property type="match status" value="1"/>
</dbReference>
<dbReference type="SUPFAM" id="SSF50129">
    <property type="entry name" value="GroES-like"/>
    <property type="match status" value="1"/>
</dbReference>
<dbReference type="Pfam" id="PF00107">
    <property type="entry name" value="ADH_zinc_N"/>
    <property type="match status" value="1"/>
</dbReference>
<name>A0ABW3UHX2_9BACL</name>
<dbReference type="InterPro" id="IPR036291">
    <property type="entry name" value="NAD(P)-bd_dom_sf"/>
</dbReference>
<dbReference type="RefSeq" id="WP_345594481.1">
    <property type="nucleotide sequence ID" value="NZ_BAABJG010000055.1"/>
</dbReference>
<evidence type="ECO:0000313" key="4">
    <source>
        <dbReference type="EMBL" id="MFD1219872.1"/>
    </source>
</evidence>
<keyword evidence="1" id="KW-0521">NADP</keyword>
<sequence>MNAYYLSCSRFGHPSEVLQLHNKPLEQPGPGELLVRMISSPINPSDLIPIQGAYAHRVALPMIPGYEGVGKVVEAGRNVSVSMLGRRVLPLRGEGTWQDYVRVPAELAVPVPDTISDDTASQLYINPVTAWLLCQQYLADTEGDFVLINAAGSSIGRIFAQLSQVFGFRVIAAVRNDLHTEALLLKGAEYVINTSATSLHEAVMDITKGRGAGFGIDSIGGTAAEELASCISFGGIVVSVGLLSGIPVDWIRLARTTGIRPAMYWLRHWVEKAEVQEWHKPIVCIMELVHKGLLQLDAPGARFAITDFQQAIAAATAPGQSGKTVFAW</sequence>
<dbReference type="EMBL" id="JBHTLU010000012">
    <property type="protein sequence ID" value="MFD1219872.1"/>
    <property type="molecule type" value="Genomic_DNA"/>
</dbReference>
<reference evidence="5" key="1">
    <citation type="journal article" date="2019" name="Int. J. Syst. Evol. Microbiol.">
        <title>The Global Catalogue of Microorganisms (GCM) 10K type strain sequencing project: providing services to taxonomists for standard genome sequencing and annotation.</title>
        <authorList>
            <consortium name="The Broad Institute Genomics Platform"/>
            <consortium name="The Broad Institute Genome Sequencing Center for Infectious Disease"/>
            <person name="Wu L."/>
            <person name="Ma J."/>
        </authorList>
    </citation>
    <scope>NUCLEOTIDE SEQUENCE [LARGE SCALE GENOMIC DNA]</scope>
    <source>
        <strain evidence="5">CCUG 53270</strain>
    </source>
</reference>
<accession>A0ABW3UHX2</accession>
<dbReference type="Pfam" id="PF08240">
    <property type="entry name" value="ADH_N"/>
    <property type="match status" value="1"/>
</dbReference>
<evidence type="ECO:0000256" key="1">
    <source>
        <dbReference type="ARBA" id="ARBA00022857"/>
    </source>
</evidence>
<dbReference type="InterPro" id="IPR013154">
    <property type="entry name" value="ADH-like_N"/>
</dbReference>
<protein>
    <submittedName>
        <fullName evidence="4">Zinc-dependent alcohol dehydrogenase family protein</fullName>
    </submittedName>
</protein>
<comment type="caution">
    <text evidence="4">The sequence shown here is derived from an EMBL/GenBank/DDBJ whole genome shotgun (WGS) entry which is preliminary data.</text>
</comment>